<sequence length="192" mass="21205">MAVGQQAAPGLAAGICAKLSCVRVLVSSTRSPAHRNRRHCCPVLCLRIMQSSRHSHHWRRRRRRRRKLNLSILNTVTGLDVSRSGVVASCPRAPVLQSKLDPFIASATRMLQAAAAPGSVRNANANERVLSTQWLRCTCIFIAHGFALWSRRLPEVEGAPDHFSNHLVGHVIAANISTIQSSRRWSHSASRI</sequence>
<dbReference type="InParanoid" id="Q0UGZ2"/>
<evidence type="ECO:0000313" key="2">
    <source>
        <dbReference type="Proteomes" id="UP000001055"/>
    </source>
</evidence>
<organism evidence="1 2">
    <name type="scientific">Phaeosphaeria nodorum (strain SN15 / ATCC MYA-4574 / FGSC 10173)</name>
    <name type="common">Glume blotch fungus</name>
    <name type="synonym">Parastagonospora nodorum</name>
    <dbReference type="NCBI Taxonomy" id="321614"/>
    <lineage>
        <taxon>Eukaryota</taxon>
        <taxon>Fungi</taxon>
        <taxon>Dikarya</taxon>
        <taxon>Ascomycota</taxon>
        <taxon>Pezizomycotina</taxon>
        <taxon>Dothideomycetes</taxon>
        <taxon>Pleosporomycetidae</taxon>
        <taxon>Pleosporales</taxon>
        <taxon>Pleosporineae</taxon>
        <taxon>Phaeosphaeriaceae</taxon>
        <taxon>Parastagonospora</taxon>
    </lineage>
</organism>
<gene>
    <name evidence="1" type="ORF">SNOG_08972</name>
</gene>
<dbReference type="Proteomes" id="UP000001055">
    <property type="component" value="Unassembled WGS sequence"/>
</dbReference>
<accession>Q0UGZ2</accession>
<dbReference type="AlphaFoldDB" id="Q0UGZ2"/>
<evidence type="ECO:0000313" key="1">
    <source>
        <dbReference type="EMBL" id="EAT84140.1"/>
    </source>
</evidence>
<reference evidence="2" key="1">
    <citation type="journal article" date="2007" name="Plant Cell">
        <title>Dothideomycete-plant interactions illuminated by genome sequencing and EST analysis of the wheat pathogen Stagonospora nodorum.</title>
        <authorList>
            <person name="Hane J.K."/>
            <person name="Lowe R.G."/>
            <person name="Solomon P.S."/>
            <person name="Tan K.C."/>
            <person name="Schoch C.L."/>
            <person name="Spatafora J.W."/>
            <person name="Crous P.W."/>
            <person name="Kodira C."/>
            <person name="Birren B.W."/>
            <person name="Galagan J.E."/>
            <person name="Torriani S.F."/>
            <person name="McDonald B.A."/>
            <person name="Oliver R.P."/>
        </authorList>
    </citation>
    <scope>NUCLEOTIDE SEQUENCE [LARGE SCALE GENOMIC DNA]</scope>
    <source>
        <strain evidence="2">SN15 / ATCC MYA-4574 / FGSC 10173</strain>
    </source>
</reference>
<dbReference type="EMBL" id="CH445337">
    <property type="protein sequence ID" value="EAT84140.1"/>
    <property type="molecule type" value="Genomic_DNA"/>
</dbReference>
<proteinExistence type="predicted"/>
<protein>
    <submittedName>
        <fullName evidence="1">Uncharacterized protein</fullName>
    </submittedName>
</protein>
<dbReference type="RefSeq" id="XP_001799275.1">
    <property type="nucleotide sequence ID" value="XM_001799223.1"/>
</dbReference>
<dbReference type="KEGG" id="pno:SNOG_08972"/>
<dbReference type="GeneID" id="5976174"/>
<name>Q0UGZ2_PHANO</name>